<dbReference type="SUPFAM" id="SSF53649">
    <property type="entry name" value="Alkaline phosphatase-like"/>
    <property type="match status" value="1"/>
</dbReference>
<gene>
    <name evidence="8" type="ORF">DPQ25_09730</name>
</gene>
<keyword evidence="5" id="KW-0324">Glycolysis</keyword>
<evidence type="ECO:0000256" key="2">
    <source>
        <dbReference type="ARBA" id="ARBA00002315"/>
    </source>
</evidence>
<comment type="similarity">
    <text evidence="4">Belongs to the BPG-independent phosphoglycerate mutase family. A-PGAM subfamily.</text>
</comment>
<reference evidence="8 9" key="1">
    <citation type="submission" date="2018-06" db="EMBL/GenBank/DDBJ databases">
        <title>Noncontiguous genome sequence of Ruminococcaceae bacterium ASD2818.</title>
        <authorList>
            <person name="Chaplin A.V."/>
            <person name="Sokolova S.R."/>
            <person name="Kochetkova T.O."/>
            <person name="Goltsov A.Y."/>
            <person name="Trofimov D.Y."/>
            <person name="Efimov B.A."/>
        </authorList>
    </citation>
    <scope>NUCLEOTIDE SEQUENCE [LARGE SCALE GENOMIC DNA]</scope>
    <source>
        <strain evidence="8 9">ASD2818</strain>
    </source>
</reference>
<protein>
    <submittedName>
        <fullName evidence="8">Phosphoglycerate mutase</fullName>
    </submittedName>
</protein>
<dbReference type="InterPro" id="IPR017850">
    <property type="entry name" value="Alkaline_phosphatase_core_sf"/>
</dbReference>
<comment type="function">
    <text evidence="2">Catalyzes the interconversion of 2-phosphoglycerate and 3-phosphoglycerate.</text>
</comment>
<dbReference type="CDD" id="cd16011">
    <property type="entry name" value="iPGM_like"/>
    <property type="match status" value="1"/>
</dbReference>
<dbReference type="PANTHER" id="PTHR31209">
    <property type="entry name" value="COFACTOR-INDEPENDENT PHOSPHOGLYCERATE MUTASE"/>
    <property type="match status" value="1"/>
</dbReference>
<evidence type="ECO:0000259" key="7">
    <source>
        <dbReference type="Pfam" id="PF01676"/>
    </source>
</evidence>
<evidence type="ECO:0000313" key="9">
    <source>
        <dbReference type="Proteomes" id="UP000249377"/>
    </source>
</evidence>
<comment type="catalytic activity">
    <reaction evidence="1">
        <text>(2R)-2-phosphoglycerate = (2R)-3-phosphoglycerate</text>
        <dbReference type="Rhea" id="RHEA:15901"/>
        <dbReference type="ChEBI" id="CHEBI:58272"/>
        <dbReference type="ChEBI" id="CHEBI:58289"/>
        <dbReference type="EC" id="5.4.2.12"/>
    </reaction>
</comment>
<evidence type="ECO:0000256" key="4">
    <source>
        <dbReference type="ARBA" id="ARBA00005524"/>
    </source>
</evidence>
<comment type="caution">
    <text evidence="8">The sequence shown here is derived from an EMBL/GenBank/DDBJ whole genome shotgun (WGS) entry which is preliminary data.</text>
</comment>
<dbReference type="InterPro" id="IPR004456">
    <property type="entry name" value="Pglycerate_mutase_ApgM"/>
</dbReference>
<dbReference type="Proteomes" id="UP000249377">
    <property type="component" value="Unassembled WGS sequence"/>
</dbReference>
<dbReference type="GO" id="GO:0004619">
    <property type="term" value="F:phosphoglycerate mutase activity"/>
    <property type="evidence" value="ECO:0007669"/>
    <property type="project" value="UniProtKB-EC"/>
</dbReference>
<evidence type="ECO:0000256" key="1">
    <source>
        <dbReference type="ARBA" id="ARBA00000370"/>
    </source>
</evidence>
<dbReference type="PANTHER" id="PTHR31209:SF4">
    <property type="entry name" value="2,3-BISPHOSPHOGLYCERATE-INDEPENDENT PHOSPHOGLYCERATE MUTASE"/>
    <property type="match status" value="1"/>
</dbReference>
<evidence type="ECO:0000256" key="5">
    <source>
        <dbReference type="ARBA" id="ARBA00023152"/>
    </source>
</evidence>
<dbReference type="Pfam" id="PF10143">
    <property type="entry name" value="PhosphMutase"/>
    <property type="match status" value="1"/>
</dbReference>
<organism evidence="8 9">
    <name type="scientific">Hydrogeniiclostridium mannosilyticum</name>
    <dbReference type="NCBI Taxonomy" id="2764322"/>
    <lineage>
        <taxon>Bacteria</taxon>
        <taxon>Bacillati</taxon>
        <taxon>Bacillota</taxon>
        <taxon>Clostridia</taxon>
        <taxon>Eubacteriales</taxon>
        <taxon>Acutalibacteraceae</taxon>
        <taxon>Hydrogeniiclostridium</taxon>
    </lineage>
</organism>
<proteinExistence type="inferred from homology"/>
<dbReference type="Pfam" id="PF01676">
    <property type="entry name" value="Metalloenzyme"/>
    <property type="match status" value="1"/>
</dbReference>
<keyword evidence="6" id="KW-0413">Isomerase</keyword>
<dbReference type="PIRSF" id="PIRSF006392">
    <property type="entry name" value="IPGAM_arch"/>
    <property type="match status" value="1"/>
</dbReference>
<dbReference type="GO" id="GO:0006096">
    <property type="term" value="P:glycolytic process"/>
    <property type="evidence" value="ECO:0007669"/>
    <property type="project" value="UniProtKB-KW"/>
</dbReference>
<dbReference type="EMBL" id="QLYR01000006">
    <property type="protein sequence ID" value="RAQ28273.1"/>
    <property type="molecule type" value="Genomic_DNA"/>
</dbReference>
<dbReference type="GO" id="GO:0046872">
    <property type="term" value="F:metal ion binding"/>
    <property type="evidence" value="ECO:0007669"/>
    <property type="project" value="InterPro"/>
</dbReference>
<evidence type="ECO:0000256" key="3">
    <source>
        <dbReference type="ARBA" id="ARBA00004921"/>
    </source>
</evidence>
<dbReference type="AlphaFoldDB" id="A0A328U9X6"/>
<dbReference type="NCBIfam" id="TIGR00306">
    <property type="entry name" value="apgM"/>
    <property type="match status" value="1"/>
</dbReference>
<name>A0A328U9X6_9FIRM</name>
<feature type="domain" description="Metalloenzyme" evidence="7">
    <location>
        <begin position="7"/>
        <end position="385"/>
    </location>
</feature>
<keyword evidence="9" id="KW-1185">Reference proteome</keyword>
<evidence type="ECO:0000313" key="8">
    <source>
        <dbReference type="EMBL" id="RAQ28273.1"/>
    </source>
</evidence>
<dbReference type="Gene3D" id="3.40.720.10">
    <property type="entry name" value="Alkaline Phosphatase, subunit A"/>
    <property type="match status" value="2"/>
</dbReference>
<comment type="pathway">
    <text evidence="3">Carbohydrate degradation.</text>
</comment>
<sequence>MNRRNPMKYILVIGDGMADNPVPELNGRTPLQAAAIPTIDALAARGTVGHVVNCPKPLPAGSETAILSIFGCDPLRYFTGRSPMEAAASGLKLAPGDVAYRCNLVALEDGGMPYEEKKILSHSAGSIEGEAALQAVEILESDPCFRAALERARMVIHRFPAFRQLAVQSGADIRGIRLTPPHDHLGEALGPWLPSGCGNAAVLDELMRIAHRVLNRHPFNEERRKNGKLPANGIWLWAEGTAVELPGFEKQYGHTGGVISAVPLCHGIGVLRGLRMIEVEGATGELDTNFEGKLQAALDLLHTDADFCCLHLEAPDECTHNGDLPGKIQAIEWLDSRILKPLLARLDEEGTDYRILLLSDHKTLTATRGHDGDPVPFLLFDSRRDTGLGGVYDEPAGEAGVEVAAGCELLGYLFEQNTL</sequence>
<accession>A0A328U9X6</accession>
<evidence type="ECO:0000256" key="6">
    <source>
        <dbReference type="ARBA" id="ARBA00023235"/>
    </source>
</evidence>
<dbReference type="InterPro" id="IPR006124">
    <property type="entry name" value="Metalloenzyme"/>
</dbReference>